<dbReference type="Pfam" id="PF26109">
    <property type="entry name" value="WHD_BrxR"/>
    <property type="match status" value="1"/>
</dbReference>
<protein>
    <recommendedName>
        <fullName evidence="5">WYL domain-containing protein</fullName>
    </recommendedName>
</protein>
<reference evidence="3 4" key="1">
    <citation type="submission" date="2016-11" db="EMBL/GenBank/DDBJ databases">
        <authorList>
            <person name="Varghese N."/>
            <person name="Submissions S."/>
        </authorList>
    </citation>
    <scope>NUCLEOTIDE SEQUENCE [LARGE SCALE GENOMIC DNA]</scope>
    <source>
        <strain evidence="3 4">DSM 29341</strain>
    </source>
</reference>
<evidence type="ECO:0000313" key="3">
    <source>
        <dbReference type="EMBL" id="SHF00775.1"/>
    </source>
</evidence>
<evidence type="ECO:0000313" key="4">
    <source>
        <dbReference type="Proteomes" id="UP000325134"/>
    </source>
</evidence>
<name>A0A1M4Y4Z9_9RHOB</name>
<evidence type="ECO:0000259" key="2">
    <source>
        <dbReference type="Pfam" id="PF26109"/>
    </source>
</evidence>
<dbReference type="Proteomes" id="UP000325134">
    <property type="component" value="Unassembled WGS sequence"/>
</dbReference>
<dbReference type="InterPro" id="IPR059019">
    <property type="entry name" value="WHD_CapW"/>
</dbReference>
<keyword evidence="4" id="KW-1185">Reference proteome</keyword>
<organism evidence="3 4">
    <name type="scientific">Ruegeria intermedia</name>
    <dbReference type="NCBI Taxonomy" id="996115"/>
    <lineage>
        <taxon>Bacteria</taxon>
        <taxon>Pseudomonadati</taxon>
        <taxon>Pseudomonadota</taxon>
        <taxon>Alphaproteobacteria</taxon>
        <taxon>Rhodobacterales</taxon>
        <taxon>Roseobacteraceae</taxon>
        <taxon>Ruegeria</taxon>
    </lineage>
</organism>
<accession>A0A1M4Y4Z9</accession>
<evidence type="ECO:0000259" key="1">
    <source>
        <dbReference type="Pfam" id="PF26107"/>
    </source>
</evidence>
<evidence type="ECO:0008006" key="5">
    <source>
        <dbReference type="Google" id="ProtNLM"/>
    </source>
</evidence>
<proteinExistence type="predicted"/>
<dbReference type="AlphaFoldDB" id="A0A1M4Y4Z9"/>
<dbReference type="EMBL" id="FQVK01000014">
    <property type="protein sequence ID" value="SHF00775.1"/>
    <property type="molecule type" value="Genomic_DNA"/>
</dbReference>
<gene>
    <name evidence="3" type="ORF">SAMN05444279_1142</name>
</gene>
<dbReference type="Pfam" id="PF26107">
    <property type="entry name" value="BrxR_CTD"/>
    <property type="match status" value="1"/>
</dbReference>
<feature type="domain" description="DNA-binding transcriptional repressor CapW winged helix-turn-helix" evidence="2">
    <location>
        <begin position="10"/>
        <end position="77"/>
    </location>
</feature>
<dbReference type="InterPro" id="IPR059020">
    <property type="entry name" value="CapW_CTD"/>
</dbReference>
<feature type="domain" description="DNA-binding transcriptional repressor CapW C-terminal dimerisation" evidence="1">
    <location>
        <begin position="198"/>
        <end position="251"/>
    </location>
</feature>
<sequence length="266" mass="30367">MTLDHLKHAQRARLVFLDHCLTWRGVANRRDLEERFGISTAQAAVDFRVYLDLTATPPVYDPTRKTYVATPDHAPLAPADALQAFDLLSDDVGTASLPRPTRQADPAIIARLYQTMRAQKALRLCYTSITSGESPDQWIAPVRFTSDGEAVHLRAYSYKHQTYRNYLPIRIAPDSPFEQREIAPPLPRDTDWHTKALIKLRPASHLTDAQAQVVRREFGFRGTYLLVETRKALEFFLDHRWGLDRPDARLERAGTEYVSIPQTDTD</sequence>